<gene>
    <name evidence="2" type="ORF">QYG89_09810</name>
</gene>
<proteinExistence type="predicted"/>
<dbReference type="Proteomes" id="UP001619911">
    <property type="component" value="Unassembled WGS sequence"/>
</dbReference>
<comment type="caution">
    <text evidence="2">The sequence shown here is derived from an EMBL/GenBank/DDBJ whole genome shotgun (WGS) entry which is preliminary data.</text>
</comment>
<keyword evidence="2" id="KW-0560">Oxidoreductase</keyword>
<dbReference type="InterPro" id="IPR027056">
    <property type="entry name" value="Gluconate_2DH_su3"/>
</dbReference>
<reference evidence="2 3" key="1">
    <citation type="submission" date="2023-07" db="EMBL/GenBank/DDBJ databases">
        <title>Bacillus lucianemedeirus sp. nov, a new species isolated from an immunobiological production facility.</title>
        <authorList>
            <person name="Costa L.V."/>
            <person name="Miranda R.V.S.L."/>
            <person name="Brandao M.L.L."/>
            <person name="Reis C.M.F."/>
            <person name="Frazao A.M."/>
            <person name="Cruz F.V."/>
            <person name="Baio P.V.P."/>
            <person name="Veras J.F.C."/>
            <person name="Ramos J.N."/>
            <person name="Vieira V."/>
        </authorList>
    </citation>
    <scope>NUCLEOTIDE SEQUENCE [LARGE SCALE GENOMIC DNA]</scope>
    <source>
        <strain evidence="2 3">B190/17</strain>
    </source>
</reference>
<evidence type="ECO:0000313" key="3">
    <source>
        <dbReference type="Proteomes" id="UP001619911"/>
    </source>
</evidence>
<dbReference type="GO" id="GO:0016491">
    <property type="term" value="F:oxidoreductase activity"/>
    <property type="evidence" value="ECO:0007669"/>
    <property type="project" value="UniProtKB-KW"/>
</dbReference>
<accession>A0ABW8I8X8</accession>
<dbReference type="RefSeq" id="WP_404316834.1">
    <property type="nucleotide sequence ID" value="NZ_JAUIYO010000006.1"/>
</dbReference>
<protein>
    <submittedName>
        <fullName evidence="2">Gluconate 2-dehydrogenase subunit 3 family protein</fullName>
        <ecNumber evidence="2">1.-.-.-</ecNumber>
    </submittedName>
</protein>
<name>A0ABW8I8X8_9BACI</name>
<sequence length="258" mass="28565">MSEQNGKNQMTRREFIRKGSYVAGGAIGGGILGGLITQQVVKPNTANKGKNNGGHGTANEGRYTQALMHFSNPEDFQTLSQAAERIFPADKTGPGAIDLDVPYYIDHQLAGAWGNNARDFMLGPFYPGVETQGFQSHLKRKEIFNQGIAKIREFSQKKYKKSFKELTDKEQDEVLTAFEKGQVPMGGVTSSDFFTLLRIAVLEGVYADPLYGGNRDMAGWKMKGFPGSQMSYLDKIEAKDFLEIEPNSLHSHMPSNQK</sequence>
<keyword evidence="1" id="KW-0812">Transmembrane</keyword>
<evidence type="ECO:0000313" key="2">
    <source>
        <dbReference type="EMBL" id="MFK2825957.1"/>
    </source>
</evidence>
<dbReference type="EC" id="1.-.-.-" evidence="2"/>
<keyword evidence="1" id="KW-1133">Transmembrane helix</keyword>
<dbReference type="Pfam" id="PF13618">
    <property type="entry name" value="Gluconate_2-dh3"/>
    <property type="match status" value="1"/>
</dbReference>
<evidence type="ECO:0000256" key="1">
    <source>
        <dbReference type="SAM" id="Phobius"/>
    </source>
</evidence>
<organism evidence="2 3">
    <name type="scientific">Bacillus lumedeiriae</name>
    <dbReference type="NCBI Taxonomy" id="3058829"/>
    <lineage>
        <taxon>Bacteria</taxon>
        <taxon>Bacillati</taxon>
        <taxon>Bacillota</taxon>
        <taxon>Bacilli</taxon>
        <taxon>Bacillales</taxon>
        <taxon>Bacillaceae</taxon>
        <taxon>Bacillus</taxon>
    </lineage>
</organism>
<keyword evidence="3" id="KW-1185">Reference proteome</keyword>
<keyword evidence="1" id="KW-0472">Membrane</keyword>
<feature type="transmembrane region" description="Helical" evidence="1">
    <location>
        <begin position="21"/>
        <end position="41"/>
    </location>
</feature>
<dbReference type="EMBL" id="JAUIYO010000006">
    <property type="protein sequence ID" value="MFK2825957.1"/>
    <property type="molecule type" value="Genomic_DNA"/>
</dbReference>